<proteinExistence type="predicted"/>
<name>A0A1I7TNY6_9PELO</name>
<keyword evidence="3 8" id="KW-0732">Signal</keyword>
<evidence type="ECO:0000256" key="7">
    <source>
        <dbReference type="SAM" id="MobiDB-lite"/>
    </source>
</evidence>
<feature type="compositionally biased region" description="Pro residues" evidence="7">
    <location>
        <begin position="211"/>
        <end position="230"/>
    </location>
</feature>
<dbReference type="eggNOG" id="ENOG502SWUJ">
    <property type="taxonomic scope" value="Eukaryota"/>
</dbReference>
<dbReference type="InterPro" id="IPR002557">
    <property type="entry name" value="Chitin-bd_dom"/>
</dbReference>
<feature type="domain" description="Chitin-binding type-2" evidence="9">
    <location>
        <begin position="151"/>
        <end position="208"/>
    </location>
</feature>
<evidence type="ECO:0000256" key="8">
    <source>
        <dbReference type="SAM" id="SignalP"/>
    </source>
</evidence>
<dbReference type="SMART" id="SM00494">
    <property type="entry name" value="ChtBD2"/>
    <property type="match status" value="3"/>
</dbReference>
<evidence type="ECO:0000256" key="5">
    <source>
        <dbReference type="ARBA" id="ARBA00023157"/>
    </source>
</evidence>
<evidence type="ECO:0000313" key="10">
    <source>
        <dbReference type="Proteomes" id="UP000095282"/>
    </source>
</evidence>
<dbReference type="PANTHER" id="PTHR23301">
    <property type="entry name" value="CHITIN BINDING PERITROPHIN-A"/>
    <property type="match status" value="1"/>
</dbReference>
<accession>A0A1I7TNY6</accession>
<evidence type="ECO:0000256" key="1">
    <source>
        <dbReference type="ARBA" id="ARBA00022473"/>
    </source>
</evidence>
<dbReference type="Pfam" id="PF01607">
    <property type="entry name" value="CBM_14"/>
    <property type="match status" value="2"/>
</dbReference>
<dbReference type="PROSITE" id="PS50940">
    <property type="entry name" value="CHIT_BIND_II"/>
    <property type="match status" value="1"/>
</dbReference>
<dbReference type="STRING" id="1561998.A0A1I7TNY6"/>
<keyword evidence="10" id="KW-1185">Reference proteome</keyword>
<organism evidence="10 11">
    <name type="scientific">Caenorhabditis tropicalis</name>
    <dbReference type="NCBI Taxonomy" id="1561998"/>
    <lineage>
        <taxon>Eukaryota</taxon>
        <taxon>Metazoa</taxon>
        <taxon>Ecdysozoa</taxon>
        <taxon>Nematoda</taxon>
        <taxon>Chromadorea</taxon>
        <taxon>Rhabditida</taxon>
        <taxon>Rhabditina</taxon>
        <taxon>Rhabditomorpha</taxon>
        <taxon>Rhabditoidea</taxon>
        <taxon>Rhabditidae</taxon>
        <taxon>Peloderinae</taxon>
        <taxon>Caenorhabditis</taxon>
    </lineage>
</organism>
<dbReference type="Proteomes" id="UP000095282">
    <property type="component" value="Unplaced"/>
</dbReference>
<protein>
    <submittedName>
        <fullName evidence="11">Chitin-binding type-2 domain-containing protein</fullName>
    </submittedName>
</protein>
<evidence type="ECO:0000256" key="2">
    <source>
        <dbReference type="ARBA" id="ARBA00022669"/>
    </source>
</evidence>
<evidence type="ECO:0000256" key="3">
    <source>
        <dbReference type="ARBA" id="ARBA00022729"/>
    </source>
</evidence>
<dbReference type="SUPFAM" id="SSF57625">
    <property type="entry name" value="Invertebrate chitin-binding proteins"/>
    <property type="match status" value="3"/>
</dbReference>
<evidence type="ECO:0000313" key="11">
    <source>
        <dbReference type="WBParaSite" id="Csp11.Scaffold629.g10324.t1"/>
    </source>
</evidence>
<feature type="signal peptide" evidence="8">
    <location>
        <begin position="1"/>
        <end position="17"/>
    </location>
</feature>
<feature type="region of interest" description="Disordered" evidence="7">
    <location>
        <begin position="210"/>
        <end position="237"/>
    </location>
</feature>
<keyword evidence="1" id="KW-0217">Developmental protein</keyword>
<dbReference type="AlphaFoldDB" id="A0A1I7TNY6"/>
<reference evidence="11" key="1">
    <citation type="submission" date="2016-11" db="UniProtKB">
        <authorList>
            <consortium name="WormBaseParasite"/>
        </authorList>
    </citation>
    <scope>IDENTIFICATION</scope>
</reference>
<feature type="chain" id="PRO_5009307874" evidence="8">
    <location>
        <begin position="18"/>
        <end position="237"/>
    </location>
</feature>
<dbReference type="Gene3D" id="2.170.140.10">
    <property type="entry name" value="Chitin binding domain"/>
    <property type="match status" value="1"/>
</dbReference>
<keyword evidence="6" id="KW-0325">Glycoprotein</keyword>
<keyword evidence="5" id="KW-1015">Disulfide bond</keyword>
<evidence type="ECO:0000256" key="4">
    <source>
        <dbReference type="ARBA" id="ARBA00022737"/>
    </source>
</evidence>
<keyword evidence="4" id="KW-0677">Repeat</keyword>
<dbReference type="InterPro" id="IPR051940">
    <property type="entry name" value="Chitin_bind-dev_reg"/>
</dbReference>
<keyword evidence="2" id="KW-0147">Chitin-binding</keyword>
<sequence>MILFCFLFLLGAGNAVSQMFPSNFCLNGDQRTHENPQKFWKCVNGKWTVETCQINYFYDDQVKFCVLIRPRPTISPPSHRICRPGERLEYIFDNTKYRECTFDGKGFIVRFCQPGAVFVPSLSMCVNVQPSTTYRPPTTTTRYPTATTPYYGTCTESGGRSGYKADIFNCRNFYQCASGIWTQRSCGEGTVWNQEILTCDHNRGQCRPHHPPTYPPTHPTWNPTYPPPTKYPNNFKK</sequence>
<evidence type="ECO:0000259" key="9">
    <source>
        <dbReference type="PROSITE" id="PS50940"/>
    </source>
</evidence>
<evidence type="ECO:0000256" key="6">
    <source>
        <dbReference type="ARBA" id="ARBA00023180"/>
    </source>
</evidence>
<dbReference type="PANTHER" id="PTHR23301:SF94">
    <property type="entry name" value="CHITIN-BINDING TYPE-2 DOMAIN-CONTAINING PROTEIN"/>
    <property type="match status" value="1"/>
</dbReference>
<dbReference type="GO" id="GO:0008061">
    <property type="term" value="F:chitin binding"/>
    <property type="evidence" value="ECO:0007669"/>
    <property type="project" value="UniProtKB-KW"/>
</dbReference>
<dbReference type="GO" id="GO:0005576">
    <property type="term" value="C:extracellular region"/>
    <property type="evidence" value="ECO:0007669"/>
    <property type="project" value="InterPro"/>
</dbReference>
<dbReference type="WBParaSite" id="Csp11.Scaffold629.g10324.t1">
    <property type="protein sequence ID" value="Csp11.Scaffold629.g10324.t1"/>
    <property type="gene ID" value="Csp11.Scaffold629.g10324"/>
</dbReference>
<dbReference type="InterPro" id="IPR036508">
    <property type="entry name" value="Chitin-bd_dom_sf"/>
</dbReference>